<dbReference type="Proteomes" id="UP000298416">
    <property type="component" value="Unassembled WGS sequence"/>
</dbReference>
<evidence type="ECO:0000313" key="8">
    <source>
        <dbReference type="EMBL" id="KAG6423031.1"/>
    </source>
</evidence>
<dbReference type="EMBL" id="PNBA02000005">
    <property type="protein sequence ID" value="KAG6423031.1"/>
    <property type="molecule type" value="Genomic_DNA"/>
</dbReference>
<evidence type="ECO:0000256" key="6">
    <source>
        <dbReference type="RuleBase" id="RU367044"/>
    </source>
</evidence>
<keyword evidence="5" id="KW-0732">Signal</keyword>
<accession>A0A8X8Y4K0</accession>
<keyword evidence="7" id="KW-0812">Transmembrane</keyword>
<comment type="subcellular location">
    <subcellularLocation>
        <location evidence="1 6">Secreted</location>
    </subcellularLocation>
</comment>
<keyword evidence="7" id="KW-1133">Transmembrane helix</keyword>
<reference evidence="8" key="2">
    <citation type="submission" date="2020-08" db="EMBL/GenBank/DDBJ databases">
        <title>Plant Genome Project.</title>
        <authorList>
            <person name="Zhang R.-G."/>
        </authorList>
    </citation>
    <scope>NUCLEOTIDE SEQUENCE</scope>
    <source>
        <strain evidence="8">Huo1</strain>
        <tissue evidence="8">Leaf</tissue>
    </source>
</reference>
<sequence>MKAQNAVALFLISCAVYITLLTWKQHLSFAGRVYDVRIINGFTNNSSLALVVWCSAADGRDIGGRALQERDDYSWSVRVAPLWSSARFVCTLKWDARRRKFEAFRASRDVFRCGRRGGQCLWLVREDGFYFSNDGVGWIKDFAWM</sequence>
<evidence type="ECO:0000256" key="1">
    <source>
        <dbReference type="ARBA" id="ARBA00004613"/>
    </source>
</evidence>
<comment type="similarity">
    <text evidence="2 6">Belongs to the plant self-incompatibility (S1) protein family.</text>
</comment>
<evidence type="ECO:0000313" key="9">
    <source>
        <dbReference type="Proteomes" id="UP000298416"/>
    </source>
</evidence>
<proteinExistence type="inferred from homology"/>
<dbReference type="GO" id="GO:0005576">
    <property type="term" value="C:extracellular region"/>
    <property type="evidence" value="ECO:0007669"/>
    <property type="project" value="UniProtKB-SubCell"/>
</dbReference>
<organism evidence="8">
    <name type="scientific">Salvia splendens</name>
    <name type="common">Scarlet sage</name>
    <dbReference type="NCBI Taxonomy" id="180675"/>
    <lineage>
        <taxon>Eukaryota</taxon>
        <taxon>Viridiplantae</taxon>
        <taxon>Streptophyta</taxon>
        <taxon>Embryophyta</taxon>
        <taxon>Tracheophyta</taxon>
        <taxon>Spermatophyta</taxon>
        <taxon>Magnoliopsida</taxon>
        <taxon>eudicotyledons</taxon>
        <taxon>Gunneridae</taxon>
        <taxon>Pentapetalae</taxon>
        <taxon>asterids</taxon>
        <taxon>lamiids</taxon>
        <taxon>Lamiales</taxon>
        <taxon>Lamiaceae</taxon>
        <taxon>Nepetoideae</taxon>
        <taxon>Mentheae</taxon>
        <taxon>Salviinae</taxon>
        <taxon>Salvia</taxon>
        <taxon>Salvia subgen. Calosphace</taxon>
        <taxon>core Calosphace</taxon>
    </lineage>
</organism>
<dbReference type="PANTHER" id="PTHR31232:SF8">
    <property type="entry name" value="S-PROTEIN HOMOLOG"/>
    <property type="match status" value="1"/>
</dbReference>
<keyword evidence="9" id="KW-1185">Reference proteome</keyword>
<gene>
    <name evidence="8" type="ORF">SASPL_113414</name>
</gene>
<evidence type="ECO:0000256" key="5">
    <source>
        <dbReference type="ARBA" id="ARBA00022729"/>
    </source>
</evidence>
<keyword evidence="3 6" id="KW-0713">Self-incompatibility</keyword>
<dbReference type="AlphaFoldDB" id="A0A8X8Y4K0"/>
<dbReference type="PANTHER" id="PTHR31232">
    <property type="match status" value="1"/>
</dbReference>
<evidence type="ECO:0000256" key="3">
    <source>
        <dbReference type="ARBA" id="ARBA00022471"/>
    </source>
</evidence>
<protein>
    <recommendedName>
        <fullName evidence="6">S-protein homolog</fullName>
    </recommendedName>
</protein>
<feature type="transmembrane region" description="Helical" evidence="7">
    <location>
        <begin position="6"/>
        <end position="23"/>
    </location>
</feature>
<dbReference type="InterPro" id="IPR010264">
    <property type="entry name" value="Self-incomp_S1"/>
</dbReference>
<evidence type="ECO:0000256" key="2">
    <source>
        <dbReference type="ARBA" id="ARBA00005581"/>
    </source>
</evidence>
<reference evidence="8" key="1">
    <citation type="submission" date="2018-01" db="EMBL/GenBank/DDBJ databases">
        <authorList>
            <person name="Mao J.F."/>
        </authorList>
    </citation>
    <scope>NUCLEOTIDE SEQUENCE</scope>
    <source>
        <strain evidence="8">Huo1</strain>
        <tissue evidence="8">Leaf</tissue>
    </source>
</reference>
<keyword evidence="4 6" id="KW-0964">Secreted</keyword>
<keyword evidence="7" id="KW-0472">Membrane</keyword>
<evidence type="ECO:0000256" key="7">
    <source>
        <dbReference type="SAM" id="Phobius"/>
    </source>
</evidence>
<evidence type="ECO:0000256" key="4">
    <source>
        <dbReference type="ARBA" id="ARBA00022525"/>
    </source>
</evidence>
<name>A0A8X8Y4K0_SALSN</name>
<dbReference type="GO" id="GO:0060320">
    <property type="term" value="P:rejection of self pollen"/>
    <property type="evidence" value="ECO:0007669"/>
    <property type="project" value="UniProtKB-KW"/>
</dbReference>
<dbReference type="Pfam" id="PF05938">
    <property type="entry name" value="Self-incomp_S1"/>
    <property type="match status" value="1"/>
</dbReference>
<comment type="caution">
    <text evidence="8">The sequence shown here is derived from an EMBL/GenBank/DDBJ whole genome shotgun (WGS) entry which is preliminary data.</text>
</comment>